<dbReference type="Proteomes" id="UP000177870">
    <property type="component" value="Chromosome"/>
</dbReference>
<dbReference type="Pfam" id="PF02743">
    <property type="entry name" value="dCache_1"/>
    <property type="match status" value="1"/>
</dbReference>
<dbReference type="CDD" id="cd06225">
    <property type="entry name" value="HAMP"/>
    <property type="match status" value="1"/>
</dbReference>
<dbReference type="RefSeq" id="WP_070391025.1">
    <property type="nucleotide sequence ID" value="NZ_CP017599.1"/>
</dbReference>
<evidence type="ECO:0000256" key="1">
    <source>
        <dbReference type="ARBA" id="ARBA00000085"/>
    </source>
</evidence>
<evidence type="ECO:0000256" key="9">
    <source>
        <dbReference type="ARBA" id="ARBA00022777"/>
    </source>
</evidence>
<dbReference type="Pfam" id="PF00672">
    <property type="entry name" value="HAMP"/>
    <property type="match status" value="1"/>
</dbReference>
<evidence type="ECO:0000259" key="18">
    <source>
        <dbReference type="PROSITE" id="PS50885"/>
    </source>
</evidence>
<evidence type="ECO:0000313" key="20">
    <source>
        <dbReference type="Proteomes" id="UP000177870"/>
    </source>
</evidence>
<evidence type="ECO:0000256" key="12">
    <source>
        <dbReference type="ARBA" id="ARBA00023136"/>
    </source>
</evidence>
<feature type="domain" description="Response regulatory" evidence="17">
    <location>
        <begin position="701"/>
        <end position="817"/>
    </location>
</feature>
<dbReference type="SUPFAM" id="SSF103190">
    <property type="entry name" value="Sensory domain-like"/>
    <property type="match status" value="1"/>
</dbReference>
<evidence type="ECO:0000259" key="16">
    <source>
        <dbReference type="PROSITE" id="PS50109"/>
    </source>
</evidence>
<dbReference type="GO" id="GO:0005886">
    <property type="term" value="C:plasma membrane"/>
    <property type="evidence" value="ECO:0007669"/>
    <property type="project" value="UniProtKB-SubCell"/>
</dbReference>
<dbReference type="PROSITE" id="PS50885">
    <property type="entry name" value="HAMP"/>
    <property type="match status" value="1"/>
</dbReference>
<evidence type="ECO:0000256" key="5">
    <source>
        <dbReference type="ARBA" id="ARBA00022475"/>
    </source>
</evidence>
<evidence type="ECO:0000256" key="6">
    <source>
        <dbReference type="ARBA" id="ARBA00022553"/>
    </source>
</evidence>
<keyword evidence="7" id="KW-0808">Transferase</keyword>
<organism evidence="19 20">
    <name type="scientific">Moorena producens PAL-8-15-08-1</name>
    <dbReference type="NCBI Taxonomy" id="1458985"/>
    <lineage>
        <taxon>Bacteria</taxon>
        <taxon>Bacillati</taxon>
        <taxon>Cyanobacteriota</taxon>
        <taxon>Cyanophyceae</taxon>
        <taxon>Coleofasciculales</taxon>
        <taxon>Coleofasciculaceae</taxon>
        <taxon>Moorena</taxon>
    </lineage>
</organism>
<evidence type="ECO:0000256" key="7">
    <source>
        <dbReference type="ARBA" id="ARBA00022679"/>
    </source>
</evidence>
<dbReference type="InterPro" id="IPR033479">
    <property type="entry name" value="dCache_1"/>
</dbReference>
<keyword evidence="12 15" id="KW-0472">Membrane</keyword>
<dbReference type="Pfam" id="PF00512">
    <property type="entry name" value="HisKA"/>
    <property type="match status" value="1"/>
</dbReference>
<dbReference type="SUPFAM" id="SSF55874">
    <property type="entry name" value="ATPase domain of HSP90 chaperone/DNA topoisomerase II/histidine kinase"/>
    <property type="match status" value="1"/>
</dbReference>
<dbReference type="InterPro" id="IPR003661">
    <property type="entry name" value="HisK_dim/P_dom"/>
</dbReference>
<keyword evidence="11" id="KW-0902">Two-component regulatory system</keyword>
<gene>
    <name evidence="19" type="ORF">BJP34_02830</name>
</gene>
<dbReference type="PROSITE" id="PS50110">
    <property type="entry name" value="RESPONSE_REGULATORY"/>
    <property type="match status" value="1"/>
</dbReference>
<proteinExistence type="inferred from homology"/>
<feature type="modified residue" description="4-aspartylphosphate" evidence="14">
    <location>
        <position position="750"/>
    </location>
</feature>
<dbReference type="PANTHER" id="PTHR43047:SF64">
    <property type="entry name" value="HISTIDINE KINASE CONTAINING CHEY-HOMOLOGOUS RECEIVER DOMAIN AND PAS DOMAIN-RELATED"/>
    <property type="match status" value="1"/>
</dbReference>
<dbReference type="PROSITE" id="PS50109">
    <property type="entry name" value="HIS_KIN"/>
    <property type="match status" value="1"/>
</dbReference>
<evidence type="ECO:0000256" key="2">
    <source>
        <dbReference type="ARBA" id="ARBA00004651"/>
    </source>
</evidence>
<comment type="catalytic activity">
    <reaction evidence="1">
        <text>ATP + protein L-histidine = ADP + protein N-phospho-L-histidine.</text>
        <dbReference type="EC" id="2.7.13.3"/>
    </reaction>
</comment>
<keyword evidence="8 15" id="KW-0812">Transmembrane</keyword>
<keyword evidence="10 15" id="KW-1133">Transmembrane helix</keyword>
<dbReference type="SMART" id="SM00304">
    <property type="entry name" value="HAMP"/>
    <property type="match status" value="1"/>
</dbReference>
<dbReference type="SMART" id="SM00448">
    <property type="entry name" value="REC"/>
    <property type="match status" value="1"/>
</dbReference>
<dbReference type="Pfam" id="PF02518">
    <property type="entry name" value="HATPase_c"/>
    <property type="match status" value="1"/>
</dbReference>
<dbReference type="InterPro" id="IPR005467">
    <property type="entry name" value="His_kinase_dom"/>
</dbReference>
<evidence type="ECO:0000256" key="10">
    <source>
        <dbReference type="ARBA" id="ARBA00022989"/>
    </source>
</evidence>
<dbReference type="CDD" id="cd00082">
    <property type="entry name" value="HisKA"/>
    <property type="match status" value="1"/>
</dbReference>
<dbReference type="EC" id="2.7.13.3" evidence="4"/>
<dbReference type="InterPro" id="IPR011006">
    <property type="entry name" value="CheY-like_superfamily"/>
</dbReference>
<dbReference type="SMART" id="SM00388">
    <property type="entry name" value="HisKA"/>
    <property type="match status" value="1"/>
</dbReference>
<comment type="subcellular location">
    <subcellularLocation>
        <location evidence="2">Cell membrane</location>
        <topology evidence="2">Multi-pass membrane protein</topology>
    </subcellularLocation>
</comment>
<evidence type="ECO:0000313" key="19">
    <source>
        <dbReference type="EMBL" id="AOW98518.1"/>
    </source>
</evidence>
<evidence type="ECO:0000256" key="4">
    <source>
        <dbReference type="ARBA" id="ARBA00012438"/>
    </source>
</evidence>
<dbReference type="CDD" id="cd18773">
    <property type="entry name" value="PDC1_HK_sensor"/>
    <property type="match status" value="1"/>
</dbReference>
<dbReference type="CDD" id="cd17546">
    <property type="entry name" value="REC_hyHK_CKI1_RcsC-like"/>
    <property type="match status" value="1"/>
</dbReference>
<dbReference type="GO" id="GO:0000155">
    <property type="term" value="F:phosphorelay sensor kinase activity"/>
    <property type="evidence" value="ECO:0007669"/>
    <property type="project" value="InterPro"/>
</dbReference>
<dbReference type="SMART" id="SM00387">
    <property type="entry name" value="HATPase_c"/>
    <property type="match status" value="1"/>
</dbReference>
<dbReference type="InterPro" id="IPR036097">
    <property type="entry name" value="HisK_dim/P_sf"/>
</dbReference>
<dbReference type="Gene3D" id="3.30.565.10">
    <property type="entry name" value="Histidine kinase-like ATPase, C-terminal domain"/>
    <property type="match status" value="1"/>
</dbReference>
<dbReference type="SUPFAM" id="SSF158472">
    <property type="entry name" value="HAMP domain-like"/>
    <property type="match status" value="1"/>
</dbReference>
<dbReference type="STRING" id="1458985.BJP34_02830"/>
<sequence>MIKLTQKTLLSKLVTYFSLLSVVTVSIVAITAYILARKALKQSVFDRLSVAVSIKSAELNQWFNNQRQDVLLSAQLPEIRRQAEVLLSSKRSQTRSKDYQIAYHSISEYLTDLAAIKPNLREISLLTTGGIIIFSTNKTLEGNYQPLGATTTYFTPEQTDIKPTFYSSSQTGKTAITFATPLFNQSGKRMGVISITLDLQEVDNLIRDRTGLGESGETYLVGRLERKNIFIASAQFENQKYSNGISSLGIDSATQGKNSAGLYRNYDGIPVIGVYHWLEKQNLALLAEISQQEAFTPARRLAGNIVLIGLSSTGVLLVAVYLLSSQITKPIRAITEAAIQVASGNLNHKAPVLSDDETGVLARSFNQMAQQLQDSFTALERTNQGLEIRVQERTAELGKAKEAAEVANQAKSQFLANISHELRTPLNSILGYARILQRDTAKVAIQDDGVKGSTPMSDRNLRDQQIQGLKIIEQSGTYLLTLINDLLDFSKIEARKMELYPSDVHFPSFLEGVVGIIRMGANEKNILFNYKTQGNLPTGVKVDQKRLRQILLNLLGNAVKFTDQGNVTFKVGVIEKQNPILGISKSSNTRIQGGDYNIDSRTIRFQVIDTGIGISPQQLDKIFQPFEQVGDTDRRIAGAGLGLAISQQIVNLMGSTLNVKSQLYQGSTFWFDVTLPVIDIVAKAEPAIAVKGLIYKGKRRKLLVVDDITENRLVLLNMLKPLGFEVVLAQNAQQALELARVIGPDLILTDLFMPFKTGFTMIPELRQIPEMKHVPIIAFSANNWDVVKKETQKLGCDAFLPKPVDEQKLLALLEKYLQLEWVDQEVS</sequence>
<keyword evidence="6 14" id="KW-0597">Phosphoprotein</keyword>
<keyword evidence="9" id="KW-0418">Kinase</keyword>
<dbReference type="InterPro" id="IPR003594">
    <property type="entry name" value="HATPase_dom"/>
</dbReference>
<dbReference type="PANTHER" id="PTHR43047">
    <property type="entry name" value="TWO-COMPONENT HISTIDINE PROTEIN KINASE"/>
    <property type="match status" value="1"/>
</dbReference>
<comment type="similarity">
    <text evidence="3">In the N-terminal section; belongs to the phytochrome family.</text>
</comment>
<dbReference type="InterPro" id="IPR001789">
    <property type="entry name" value="Sig_transdc_resp-reg_receiver"/>
</dbReference>
<dbReference type="OrthoDB" id="569347at2"/>
<feature type="domain" description="Histidine kinase" evidence="16">
    <location>
        <begin position="417"/>
        <end position="677"/>
    </location>
</feature>
<evidence type="ECO:0000256" key="11">
    <source>
        <dbReference type="ARBA" id="ARBA00023012"/>
    </source>
</evidence>
<dbReference type="SUPFAM" id="SSF47384">
    <property type="entry name" value="Homodimeric domain of signal transducing histidine kinase"/>
    <property type="match status" value="1"/>
</dbReference>
<dbReference type="Gene3D" id="6.10.340.10">
    <property type="match status" value="1"/>
</dbReference>
<dbReference type="AlphaFoldDB" id="A0A1D8TLJ2"/>
<dbReference type="InterPro" id="IPR029151">
    <property type="entry name" value="Sensor-like_sf"/>
</dbReference>
<evidence type="ECO:0000256" key="3">
    <source>
        <dbReference type="ARBA" id="ARBA00006402"/>
    </source>
</evidence>
<dbReference type="Gene3D" id="1.10.287.130">
    <property type="match status" value="1"/>
</dbReference>
<evidence type="ECO:0000256" key="13">
    <source>
        <dbReference type="ARBA" id="ARBA00074306"/>
    </source>
</evidence>
<dbReference type="PRINTS" id="PR00344">
    <property type="entry name" value="BCTRLSENSOR"/>
</dbReference>
<dbReference type="KEGG" id="mpro:BJP34_02830"/>
<reference evidence="20" key="1">
    <citation type="submission" date="2016-10" db="EMBL/GenBank/DDBJ databases">
        <title>Comparative genomics uncovers the prolific and rare metabolic potential of the cyanobacterial genus Moorea.</title>
        <authorList>
            <person name="Leao T."/>
            <person name="Castelao G."/>
            <person name="Korobeynikov A."/>
            <person name="Monroe E.A."/>
            <person name="Podell S."/>
            <person name="Glukhov E."/>
            <person name="Allen E."/>
            <person name="Gerwick W.H."/>
            <person name="Gerwick L."/>
        </authorList>
    </citation>
    <scope>NUCLEOTIDE SEQUENCE [LARGE SCALE GENOMIC DNA]</scope>
    <source>
        <strain evidence="20">PAL-8-15-08-1</strain>
    </source>
</reference>
<keyword evidence="5" id="KW-1003">Cell membrane</keyword>
<dbReference type="SUPFAM" id="SSF52172">
    <property type="entry name" value="CheY-like"/>
    <property type="match status" value="1"/>
</dbReference>
<dbReference type="CDD" id="cd16922">
    <property type="entry name" value="HATPase_EvgS-ArcB-TorS-like"/>
    <property type="match status" value="1"/>
</dbReference>
<feature type="transmembrane region" description="Helical" evidence="15">
    <location>
        <begin position="13"/>
        <end position="36"/>
    </location>
</feature>
<protein>
    <recommendedName>
        <fullName evidence="13">Circadian input-output histidine kinase CikA</fullName>
        <ecNumber evidence="4">2.7.13.3</ecNumber>
    </recommendedName>
</protein>
<dbReference type="InterPro" id="IPR003660">
    <property type="entry name" value="HAMP_dom"/>
</dbReference>
<evidence type="ECO:0000256" key="8">
    <source>
        <dbReference type="ARBA" id="ARBA00022692"/>
    </source>
</evidence>
<evidence type="ECO:0000259" key="17">
    <source>
        <dbReference type="PROSITE" id="PS50110"/>
    </source>
</evidence>
<dbReference type="Gene3D" id="3.40.50.2300">
    <property type="match status" value="1"/>
</dbReference>
<dbReference type="Gene3D" id="3.30.450.20">
    <property type="entry name" value="PAS domain"/>
    <property type="match status" value="1"/>
</dbReference>
<feature type="domain" description="HAMP" evidence="18">
    <location>
        <begin position="325"/>
        <end position="377"/>
    </location>
</feature>
<evidence type="ECO:0000256" key="15">
    <source>
        <dbReference type="SAM" id="Phobius"/>
    </source>
</evidence>
<accession>A0A1D8TLJ2</accession>
<name>A0A1D8TLJ2_9CYAN</name>
<dbReference type="InterPro" id="IPR004358">
    <property type="entry name" value="Sig_transdc_His_kin-like_C"/>
</dbReference>
<dbReference type="Pfam" id="PF00072">
    <property type="entry name" value="Response_reg"/>
    <property type="match status" value="1"/>
</dbReference>
<dbReference type="InterPro" id="IPR036890">
    <property type="entry name" value="HATPase_C_sf"/>
</dbReference>
<evidence type="ECO:0000256" key="14">
    <source>
        <dbReference type="PROSITE-ProRule" id="PRU00169"/>
    </source>
</evidence>
<dbReference type="FunFam" id="3.30.565.10:FF:000010">
    <property type="entry name" value="Sensor histidine kinase RcsC"/>
    <property type="match status" value="1"/>
</dbReference>
<dbReference type="EMBL" id="CP017599">
    <property type="protein sequence ID" value="AOW98518.1"/>
    <property type="molecule type" value="Genomic_DNA"/>
</dbReference>